<feature type="region of interest" description="Disordered" evidence="1">
    <location>
        <begin position="35"/>
        <end position="62"/>
    </location>
</feature>
<dbReference type="RefSeq" id="WP_324386284.1">
    <property type="nucleotide sequence ID" value="NZ_BAAAPN010000045.1"/>
</dbReference>
<feature type="compositionally biased region" description="Acidic residues" evidence="1">
    <location>
        <begin position="49"/>
        <end position="62"/>
    </location>
</feature>
<dbReference type="Proteomes" id="UP001501475">
    <property type="component" value="Unassembled WGS sequence"/>
</dbReference>
<organism evidence="2 3">
    <name type="scientific">Nostocoides vanveenii</name>
    <dbReference type="NCBI Taxonomy" id="330835"/>
    <lineage>
        <taxon>Bacteria</taxon>
        <taxon>Bacillati</taxon>
        <taxon>Actinomycetota</taxon>
        <taxon>Actinomycetes</taxon>
        <taxon>Micrococcales</taxon>
        <taxon>Intrasporangiaceae</taxon>
        <taxon>Nostocoides</taxon>
    </lineage>
</organism>
<evidence type="ECO:0000313" key="3">
    <source>
        <dbReference type="Proteomes" id="UP001501475"/>
    </source>
</evidence>
<comment type="caution">
    <text evidence="2">The sequence shown here is derived from an EMBL/GenBank/DDBJ whole genome shotgun (WGS) entry which is preliminary data.</text>
</comment>
<evidence type="ECO:0008006" key="4">
    <source>
        <dbReference type="Google" id="ProtNLM"/>
    </source>
</evidence>
<sequence>MAFWYNVVSGQVESDENKSQGDDLMGPYATQDEAAKALESAAARTKAWDDEDRAWDEQGLED</sequence>
<name>A0ABN2KKQ4_9MICO</name>
<reference evidence="2 3" key="1">
    <citation type="journal article" date="2019" name="Int. J. Syst. Evol. Microbiol.">
        <title>The Global Catalogue of Microorganisms (GCM) 10K type strain sequencing project: providing services to taxonomists for standard genome sequencing and annotation.</title>
        <authorList>
            <consortium name="The Broad Institute Genomics Platform"/>
            <consortium name="The Broad Institute Genome Sequencing Center for Infectious Disease"/>
            <person name="Wu L."/>
            <person name="Ma J."/>
        </authorList>
    </citation>
    <scope>NUCLEOTIDE SEQUENCE [LARGE SCALE GENOMIC DNA]</scope>
    <source>
        <strain evidence="2 3">JCM 15591</strain>
    </source>
</reference>
<gene>
    <name evidence="2" type="ORF">GCM10009810_17760</name>
</gene>
<proteinExistence type="predicted"/>
<protein>
    <recommendedName>
        <fullName evidence="4">Methionine aminopeptidase</fullName>
    </recommendedName>
</protein>
<keyword evidence="3" id="KW-1185">Reference proteome</keyword>
<evidence type="ECO:0000256" key="1">
    <source>
        <dbReference type="SAM" id="MobiDB-lite"/>
    </source>
</evidence>
<accession>A0ABN2KKQ4</accession>
<dbReference type="EMBL" id="BAAAPN010000045">
    <property type="protein sequence ID" value="GAA1758673.1"/>
    <property type="molecule type" value="Genomic_DNA"/>
</dbReference>
<evidence type="ECO:0000313" key="2">
    <source>
        <dbReference type="EMBL" id="GAA1758673.1"/>
    </source>
</evidence>